<dbReference type="Gene3D" id="1.10.3470.10">
    <property type="entry name" value="ABC transporter involved in vitamin B12 uptake, BtuC"/>
    <property type="match status" value="1"/>
</dbReference>
<dbReference type="RefSeq" id="WP_011139177.1">
    <property type="nucleotide sequence ID" value="NC_005090.1"/>
</dbReference>
<feature type="transmembrane region" description="Helical" evidence="7">
    <location>
        <begin position="63"/>
        <end position="81"/>
    </location>
</feature>
<dbReference type="Pfam" id="PF00950">
    <property type="entry name" value="ABC-3"/>
    <property type="match status" value="1"/>
</dbReference>
<evidence type="ECO:0000256" key="4">
    <source>
        <dbReference type="ARBA" id="ARBA00022989"/>
    </source>
</evidence>
<feature type="transmembrane region" description="Helical" evidence="7">
    <location>
        <begin position="12"/>
        <end position="30"/>
    </location>
</feature>
<sequence length="271" mass="29233">MSELLGYEFIQNALWASILISICSGIIGSLCVANKTVFLAGGLAHGAYGGIGIAVFFGFSVMLGASLFVLFLALLLAYLLLHAKERIDAIIGVIWAVGMALGIIFIDLTPGYSADFMSYLFGSIMAISKEDLYIALGYDLLLVGFIALFYRAILGFSYDADFARLKGINTPWLSSLILLFMALGVVISMRAVGLILVIALLSIPAYMAERLSSSLHQMMVIASLLSWFFIVAGLVLSYLYDLTSGAVIIVVAAFSFSLLLLGQILYKGNQR</sequence>
<feature type="transmembrane region" description="Helical" evidence="7">
    <location>
        <begin position="140"/>
        <end position="158"/>
    </location>
</feature>
<evidence type="ECO:0000256" key="6">
    <source>
        <dbReference type="RuleBase" id="RU003943"/>
    </source>
</evidence>
<keyword evidence="4 7" id="KW-1133">Transmembrane helix</keyword>
<dbReference type="GO" id="GO:0055085">
    <property type="term" value="P:transmembrane transport"/>
    <property type="evidence" value="ECO:0007669"/>
    <property type="project" value="InterPro"/>
</dbReference>
<dbReference type="SUPFAM" id="SSF81345">
    <property type="entry name" value="ABC transporter involved in vitamin B12 uptake, BtuC"/>
    <property type="match status" value="1"/>
</dbReference>
<dbReference type="PANTHER" id="PTHR30477:SF18">
    <property type="entry name" value="METAL TRANSPORT SYSTEM MEMBRANE PROTEIN CT_417-RELATED"/>
    <property type="match status" value="1"/>
</dbReference>
<feature type="transmembrane region" description="Helical" evidence="7">
    <location>
        <begin position="178"/>
        <end position="206"/>
    </location>
</feature>
<protein>
    <submittedName>
        <fullName evidence="8">ABC TRANSPORTER INTEGRAL MEMBRANE PROTEIN</fullName>
    </submittedName>
</protein>
<comment type="subcellular location">
    <subcellularLocation>
        <location evidence="6">Cell membrane</location>
        <topology evidence="6">Multi-pass membrane protein</topology>
    </subcellularLocation>
    <subcellularLocation>
        <location evidence="1">Membrane</location>
        <topology evidence="1">Multi-pass membrane protein</topology>
    </subcellularLocation>
</comment>
<dbReference type="InterPro" id="IPR037294">
    <property type="entry name" value="ABC_BtuC-like"/>
</dbReference>
<feature type="transmembrane region" description="Helical" evidence="7">
    <location>
        <begin position="246"/>
        <end position="266"/>
    </location>
</feature>
<dbReference type="STRING" id="273121.WS1315"/>
<keyword evidence="6" id="KW-0813">Transport</keyword>
<evidence type="ECO:0000256" key="7">
    <source>
        <dbReference type="SAM" id="Phobius"/>
    </source>
</evidence>
<accession>Q7M8Y3</accession>
<dbReference type="KEGG" id="wsu:WS1315"/>
<evidence type="ECO:0000313" key="8">
    <source>
        <dbReference type="EMBL" id="CAE10391.1"/>
    </source>
</evidence>
<evidence type="ECO:0000256" key="2">
    <source>
        <dbReference type="ARBA" id="ARBA00008034"/>
    </source>
</evidence>
<evidence type="ECO:0000313" key="9">
    <source>
        <dbReference type="Proteomes" id="UP000000422"/>
    </source>
</evidence>
<dbReference type="Proteomes" id="UP000000422">
    <property type="component" value="Chromosome"/>
</dbReference>
<dbReference type="eggNOG" id="COG1108">
    <property type="taxonomic scope" value="Bacteria"/>
</dbReference>
<dbReference type="HOGENOM" id="CLU_028808_3_0_7"/>
<proteinExistence type="inferred from homology"/>
<gene>
    <name evidence="8" type="ordered locus">WS1315</name>
</gene>
<feature type="transmembrane region" description="Helical" evidence="7">
    <location>
        <begin position="218"/>
        <end position="240"/>
    </location>
</feature>
<dbReference type="GO" id="GO:0010043">
    <property type="term" value="P:response to zinc ion"/>
    <property type="evidence" value="ECO:0007669"/>
    <property type="project" value="TreeGrafter"/>
</dbReference>
<feature type="transmembrane region" description="Helical" evidence="7">
    <location>
        <begin position="88"/>
        <end position="106"/>
    </location>
</feature>
<evidence type="ECO:0000256" key="5">
    <source>
        <dbReference type="ARBA" id="ARBA00023136"/>
    </source>
</evidence>
<evidence type="ECO:0000256" key="1">
    <source>
        <dbReference type="ARBA" id="ARBA00004141"/>
    </source>
</evidence>
<evidence type="ECO:0000256" key="3">
    <source>
        <dbReference type="ARBA" id="ARBA00022692"/>
    </source>
</evidence>
<reference evidence="8 9" key="1">
    <citation type="journal article" date="2003" name="Proc. Natl. Acad. Sci. U.S.A.">
        <title>Complete genome sequence and analysis of Wolinella succinogenes.</title>
        <authorList>
            <person name="Baar C."/>
            <person name="Eppinger M."/>
            <person name="Raddatz G."/>
            <person name="Simon JM."/>
            <person name="Lanz C."/>
            <person name="Klimmek O."/>
            <person name="Nandakumar R."/>
            <person name="Gross R."/>
            <person name="Rosinus A."/>
            <person name="Keller H."/>
            <person name="Jagtap P."/>
            <person name="Linke B."/>
            <person name="Meyer F."/>
            <person name="Lederer H."/>
            <person name="Schuster S.C."/>
        </authorList>
    </citation>
    <scope>NUCLEOTIDE SEQUENCE [LARGE SCALE GENOMIC DNA]</scope>
    <source>
        <strain evidence="9">ATCC 29543 / DSM 1740 / CCUG 13145 / JCM 31913 / LMG 7466 / NCTC 11488 / FDC 602W</strain>
    </source>
</reference>
<dbReference type="EMBL" id="BX571660">
    <property type="protein sequence ID" value="CAE10391.1"/>
    <property type="molecule type" value="Genomic_DNA"/>
</dbReference>
<dbReference type="InterPro" id="IPR001626">
    <property type="entry name" value="ABC_TroCD"/>
</dbReference>
<dbReference type="AlphaFoldDB" id="Q7M8Y3"/>
<dbReference type="GO" id="GO:0043190">
    <property type="term" value="C:ATP-binding cassette (ABC) transporter complex"/>
    <property type="evidence" value="ECO:0007669"/>
    <property type="project" value="InterPro"/>
</dbReference>
<dbReference type="PANTHER" id="PTHR30477">
    <property type="entry name" value="ABC-TRANSPORTER METAL-BINDING PROTEIN"/>
    <property type="match status" value="1"/>
</dbReference>
<comment type="similarity">
    <text evidence="2 6">Belongs to the ABC-3 integral membrane protein family.</text>
</comment>
<organism evidence="9">
    <name type="scientific">Wolinella succinogenes (strain ATCC 29543 / DSM 1740 / CCUG 13145 / JCM 31913 / LMG 7466 / NCTC 11488 / FDC 602W)</name>
    <name type="common">Vibrio succinogenes</name>
    <dbReference type="NCBI Taxonomy" id="273121"/>
    <lineage>
        <taxon>Bacteria</taxon>
        <taxon>Pseudomonadati</taxon>
        <taxon>Campylobacterota</taxon>
        <taxon>Epsilonproteobacteria</taxon>
        <taxon>Campylobacterales</taxon>
        <taxon>Helicobacteraceae</taxon>
        <taxon>Wolinella</taxon>
    </lineage>
</organism>
<keyword evidence="3 6" id="KW-0812">Transmembrane</keyword>
<name>Q7M8Y3_WOLSU</name>
<keyword evidence="9" id="KW-1185">Reference proteome</keyword>
<keyword evidence="5 7" id="KW-0472">Membrane</keyword>
<feature type="transmembrane region" description="Helical" evidence="7">
    <location>
        <begin position="37"/>
        <end position="57"/>
    </location>
</feature>